<evidence type="ECO:0000256" key="3">
    <source>
        <dbReference type="ARBA" id="ARBA00004496"/>
    </source>
</evidence>
<comment type="cofactor">
    <cofactor evidence="2">
        <name>Mg(2+)</name>
        <dbReference type="ChEBI" id="CHEBI:18420"/>
    </cofactor>
</comment>
<dbReference type="PANTHER" id="PTHR12271:SF40">
    <property type="entry name" value="POLY(A) RNA POLYMERASE GLD2"/>
    <property type="match status" value="1"/>
</dbReference>
<keyword evidence="5" id="KW-0808">Transferase</keyword>
<evidence type="ECO:0000256" key="6">
    <source>
        <dbReference type="ARBA" id="ARBA00022723"/>
    </source>
</evidence>
<comment type="similarity">
    <text evidence="8">Belongs to the DNA polymerase type-B-like family. GLD2 subfamily.</text>
</comment>
<dbReference type="SUPFAM" id="SSF81301">
    <property type="entry name" value="Nucleotidyltransferase"/>
    <property type="match status" value="1"/>
</dbReference>
<feature type="compositionally biased region" description="Low complexity" evidence="9">
    <location>
        <begin position="76"/>
        <end position="87"/>
    </location>
</feature>
<evidence type="ECO:0000256" key="4">
    <source>
        <dbReference type="ARBA" id="ARBA00022490"/>
    </source>
</evidence>
<dbReference type="STRING" id="102285.A0A0R3TW03"/>
<evidence type="ECO:0000256" key="5">
    <source>
        <dbReference type="ARBA" id="ARBA00022679"/>
    </source>
</evidence>
<dbReference type="Gene3D" id="3.30.460.10">
    <property type="entry name" value="Beta Polymerase, domain 2"/>
    <property type="match status" value="1"/>
</dbReference>
<feature type="compositionally biased region" description="Polar residues" evidence="9">
    <location>
        <begin position="60"/>
        <end position="75"/>
    </location>
</feature>
<comment type="cofactor">
    <cofactor evidence="1">
        <name>Mn(2+)</name>
        <dbReference type="ChEBI" id="CHEBI:29035"/>
    </cofactor>
</comment>
<dbReference type="Gene3D" id="1.10.1410.10">
    <property type="match status" value="1"/>
</dbReference>
<keyword evidence="13" id="KW-1185">Reference proteome</keyword>
<dbReference type="PANTHER" id="PTHR12271">
    <property type="entry name" value="POLY A POLYMERASE CID PAP -RELATED"/>
    <property type="match status" value="1"/>
</dbReference>
<evidence type="ECO:0000313" key="13">
    <source>
        <dbReference type="Proteomes" id="UP000278807"/>
    </source>
</evidence>
<evidence type="ECO:0000313" key="14">
    <source>
        <dbReference type="WBParaSite" id="HNAJ_0001202501-mRNA-1"/>
    </source>
</evidence>
<organism evidence="14">
    <name type="scientific">Rodentolepis nana</name>
    <name type="common">Dwarf tapeworm</name>
    <name type="synonym">Hymenolepis nana</name>
    <dbReference type="NCBI Taxonomy" id="102285"/>
    <lineage>
        <taxon>Eukaryota</taxon>
        <taxon>Metazoa</taxon>
        <taxon>Spiralia</taxon>
        <taxon>Lophotrochozoa</taxon>
        <taxon>Platyhelminthes</taxon>
        <taxon>Cestoda</taxon>
        <taxon>Eucestoda</taxon>
        <taxon>Cyclophyllidea</taxon>
        <taxon>Hymenolepididae</taxon>
        <taxon>Rodentolepis</taxon>
    </lineage>
</organism>
<dbReference type="GO" id="GO:0046872">
    <property type="term" value="F:metal ion binding"/>
    <property type="evidence" value="ECO:0007669"/>
    <property type="project" value="UniProtKB-KW"/>
</dbReference>
<feature type="compositionally biased region" description="Polar residues" evidence="9">
    <location>
        <begin position="1"/>
        <end position="11"/>
    </location>
</feature>
<name>A0A0R3TW03_RODNA</name>
<evidence type="ECO:0000259" key="10">
    <source>
        <dbReference type="Pfam" id="PF03828"/>
    </source>
</evidence>
<accession>A0A0R3TW03</accession>
<evidence type="ECO:0000256" key="2">
    <source>
        <dbReference type="ARBA" id="ARBA00001946"/>
    </source>
</evidence>
<dbReference type="EMBL" id="UZAE01013967">
    <property type="protein sequence ID" value="VDO11972.1"/>
    <property type="molecule type" value="Genomic_DNA"/>
</dbReference>
<dbReference type="OrthoDB" id="2274644at2759"/>
<dbReference type="GO" id="GO:1990817">
    <property type="term" value="F:poly(A) RNA polymerase activity"/>
    <property type="evidence" value="ECO:0007669"/>
    <property type="project" value="TreeGrafter"/>
</dbReference>
<keyword evidence="7" id="KW-0460">Magnesium</keyword>
<reference evidence="12 13" key="2">
    <citation type="submission" date="2018-11" db="EMBL/GenBank/DDBJ databases">
        <authorList>
            <consortium name="Pathogen Informatics"/>
        </authorList>
    </citation>
    <scope>NUCLEOTIDE SEQUENCE [LARGE SCALE GENOMIC DNA]</scope>
</reference>
<dbReference type="Pfam" id="PF22600">
    <property type="entry name" value="MTPAP-like_central"/>
    <property type="match status" value="1"/>
</dbReference>
<feature type="domain" description="Poly(A) RNA polymerase mitochondrial-like central palm" evidence="11">
    <location>
        <begin position="136"/>
        <end position="273"/>
    </location>
</feature>
<reference evidence="14" key="1">
    <citation type="submission" date="2017-02" db="UniProtKB">
        <authorList>
            <consortium name="WormBaseParasite"/>
        </authorList>
    </citation>
    <scope>IDENTIFICATION</scope>
</reference>
<dbReference type="Proteomes" id="UP000278807">
    <property type="component" value="Unassembled WGS sequence"/>
</dbReference>
<dbReference type="GO" id="GO:0031123">
    <property type="term" value="P:RNA 3'-end processing"/>
    <property type="evidence" value="ECO:0007669"/>
    <property type="project" value="TreeGrafter"/>
</dbReference>
<keyword evidence="4" id="KW-0963">Cytoplasm</keyword>
<evidence type="ECO:0000256" key="7">
    <source>
        <dbReference type="ARBA" id="ARBA00022842"/>
    </source>
</evidence>
<feature type="domain" description="PAP-associated" evidence="10">
    <location>
        <begin position="363"/>
        <end position="425"/>
    </location>
</feature>
<evidence type="ECO:0000256" key="8">
    <source>
        <dbReference type="ARBA" id="ARBA00038491"/>
    </source>
</evidence>
<gene>
    <name evidence="12" type="ORF">HNAJ_LOCUS12014</name>
</gene>
<evidence type="ECO:0000259" key="11">
    <source>
        <dbReference type="Pfam" id="PF22600"/>
    </source>
</evidence>
<keyword evidence="6" id="KW-0479">Metal-binding</keyword>
<protein>
    <submittedName>
        <fullName evidence="14">PAP-associated domain-containing protein</fullName>
    </submittedName>
</protein>
<feature type="region of interest" description="Disordered" evidence="9">
    <location>
        <begin position="1"/>
        <end position="87"/>
    </location>
</feature>
<evidence type="ECO:0000256" key="1">
    <source>
        <dbReference type="ARBA" id="ARBA00001936"/>
    </source>
</evidence>
<dbReference type="InterPro" id="IPR002058">
    <property type="entry name" value="PAP_assoc"/>
</dbReference>
<evidence type="ECO:0000256" key="9">
    <source>
        <dbReference type="SAM" id="MobiDB-lite"/>
    </source>
</evidence>
<comment type="subcellular location">
    <subcellularLocation>
        <location evidence="3">Cytoplasm</location>
    </subcellularLocation>
</comment>
<proteinExistence type="inferred from homology"/>
<dbReference type="WBParaSite" id="HNAJ_0001202501-mRNA-1">
    <property type="protein sequence ID" value="HNAJ_0001202501-mRNA-1"/>
    <property type="gene ID" value="HNAJ_0001202501"/>
</dbReference>
<dbReference type="Pfam" id="PF03828">
    <property type="entry name" value="PAP_assoc"/>
    <property type="match status" value="1"/>
</dbReference>
<dbReference type="InterPro" id="IPR043519">
    <property type="entry name" value="NT_sf"/>
</dbReference>
<dbReference type="CDD" id="cd05402">
    <property type="entry name" value="NT_PAP_TUTase"/>
    <property type="match status" value="1"/>
</dbReference>
<dbReference type="AlphaFoldDB" id="A0A0R3TW03"/>
<dbReference type="SUPFAM" id="SSF81631">
    <property type="entry name" value="PAP/OAS1 substrate-binding domain"/>
    <property type="match status" value="1"/>
</dbReference>
<dbReference type="InterPro" id="IPR054708">
    <property type="entry name" value="MTPAP-like_central"/>
</dbReference>
<evidence type="ECO:0000313" key="12">
    <source>
        <dbReference type="EMBL" id="VDO11972.1"/>
    </source>
</evidence>
<sequence length="462" mass="52531">MSRNYTTSNQRGNHRGLGPPWSPRRQQSNRPRHNFPHRNFQSNLNNHHNTDAPAHFMNSYPGNGPSNYNNKQYKGSDSSNHSSVHNHNTLSSTASCIMSPAQQSLFKRNSETFGGVASPNLVSIPEASKIRYLDALSVQIWQLFIEKRQTPATYAKKSHFKNALHMIISSVFENSKIYLVGSSLNGFGSDSSDADMCLVVSSKELQGKRDASAILQHLMTPLRKCSFIKQCNLIQAKVPILKFCDNLSGIECDLNVNNVIGVYNTHLLAMYSRVDWRLRPLGLFVKHWAQKMDIHDGSRGRLSTYPLMLMLIQFLQCGSNPPVLPNLHERFPKIFNYDRPLKEVDMRLQLPWAELASANTSTLSELFVGFISYYNHFDFGNWAISVRYGHPIPIDVAIRNLPPHERANTSASYKIFVEEPFCQSNAARSLYDETMLAQIQRVFARTFRVLQCQKAPLHSLWT</sequence>
<dbReference type="GO" id="GO:0005737">
    <property type="term" value="C:cytoplasm"/>
    <property type="evidence" value="ECO:0007669"/>
    <property type="project" value="UniProtKB-SubCell"/>
</dbReference>